<dbReference type="Gene3D" id="3.30.1220.10">
    <property type="entry name" value="CobW-like, C-terminal domain"/>
    <property type="match status" value="1"/>
</dbReference>
<feature type="non-terminal residue" evidence="8">
    <location>
        <position position="817"/>
    </location>
</feature>
<dbReference type="GO" id="GO:0005509">
    <property type="term" value="F:calcium ion binding"/>
    <property type="evidence" value="ECO:0007669"/>
    <property type="project" value="InterPro"/>
</dbReference>
<organism evidence="8 9">
    <name type="scientific">Chrysochromulina tobinii</name>
    <dbReference type="NCBI Taxonomy" id="1460289"/>
    <lineage>
        <taxon>Eukaryota</taxon>
        <taxon>Haptista</taxon>
        <taxon>Haptophyta</taxon>
        <taxon>Prymnesiophyceae</taxon>
        <taxon>Prymnesiales</taxon>
        <taxon>Chrysochromulinaceae</taxon>
        <taxon>Chrysochromulina</taxon>
    </lineage>
</organism>
<evidence type="ECO:0000256" key="3">
    <source>
        <dbReference type="ARBA" id="ARBA00022837"/>
    </source>
</evidence>
<dbReference type="Gene3D" id="3.40.50.300">
    <property type="entry name" value="P-loop containing nucleotide triphosphate hydrolases"/>
    <property type="match status" value="1"/>
</dbReference>
<dbReference type="InterPro" id="IPR018247">
    <property type="entry name" value="EF_Hand_1_Ca_BS"/>
</dbReference>
<dbReference type="InterPro" id="IPR011629">
    <property type="entry name" value="CobW-like_C"/>
</dbReference>
<dbReference type="AlphaFoldDB" id="A0A0M0LRB2"/>
<sequence length="817" mass="91888">MRFGQLLRNFGNGDVLFLHNWTWTVSRATPMASCDEEEVACDRVPVTVLTGFLGSGKTTLLNHILTATHGKKIAIIENEFGAVAIDDKLLAKNTKFQTGEEIFEVLNGCMCCTVRTDLVKVLHKLASRIDSGKLVLDGIIIETTGMADPSPVVQTFLVDPIIRKFARIDGVVTLVDAKHIEKRLNEKKPEGAISEAKQQVVFADRLLLNKTDLVTERDLERIEARLRGINGFAPILRCSHSNVSVDSVLQLHGFDLKRTLEADPNFLDPRKAPTVHDARIKSVSLDQSAARHLRKVQLGELDLELVQAWIGQLLEQRGEDIFRMKGVLAIAHAEQRFVFHAVHMIMEGTFEDPWAEGERRESKLVFIGKDLDANELAAGFNGCLQTPEVLQQKREALRFGIGASVECKTGPGDWSTGTVLTLMYRDETMPPGLVAPYQVKLDADGSLNWPQKRQGTLIAHPAAMGIDTTLPGDMGVFDTEGLGEGEPIWDRMCFFINKRRLDVRNLMGGFDRMKKGFFDLATMRRALCNAFGNQWVELAMTQAEFNEVCEPYLTRVPLQNGEPSAMVQWRQLAQDLQMLAETGRPTADFLERLAAVEAKERASVMLEKEYGVSMDELKLAFEYMKQRVEMLSKRGLTDGFRRIDDDHKGSLTAEELKRFFMEEAHCPWFINDRTLWCLCDFADLNNDDEIGFLELSQVLLCQDIIQFAALVPNKKKEAQAEKDNSMKIGSRGCTVAQVREAQRECCNALINRGSGDLRQNNVRSVLAYLDVREDGMITRDEFFEKMKLLKVLKHMTSEKKVKGTIEKAALETMLDIV</sequence>
<dbReference type="InterPro" id="IPR051316">
    <property type="entry name" value="Zinc-reg_GTPase_activator"/>
</dbReference>
<dbReference type="OrthoDB" id="258627at2759"/>
<comment type="caution">
    <text evidence="8">The sequence shown here is derived from an EMBL/GenBank/DDBJ whole genome shotgun (WGS) entry which is preliminary data.</text>
</comment>
<dbReference type="InterPro" id="IPR027417">
    <property type="entry name" value="P-loop_NTPase"/>
</dbReference>
<dbReference type="Proteomes" id="UP000037460">
    <property type="component" value="Unassembled WGS sequence"/>
</dbReference>
<dbReference type="PANTHER" id="PTHR13748">
    <property type="entry name" value="COBW-RELATED"/>
    <property type="match status" value="1"/>
</dbReference>
<dbReference type="Gene3D" id="1.10.238.10">
    <property type="entry name" value="EF-hand"/>
    <property type="match status" value="1"/>
</dbReference>
<evidence type="ECO:0000259" key="7">
    <source>
        <dbReference type="PROSITE" id="PS50222"/>
    </source>
</evidence>
<dbReference type="EMBL" id="JWZX01000229">
    <property type="protein sequence ID" value="KOO53437.1"/>
    <property type="molecule type" value="Genomic_DNA"/>
</dbReference>
<keyword evidence="9" id="KW-1185">Reference proteome</keyword>
<keyword evidence="2" id="KW-0378">Hydrolase</keyword>
<keyword evidence="3" id="KW-0106">Calcium</keyword>
<evidence type="ECO:0000256" key="6">
    <source>
        <dbReference type="ARBA" id="ARBA00049117"/>
    </source>
</evidence>
<dbReference type="SUPFAM" id="SSF90002">
    <property type="entry name" value="Hypothetical protein YjiA, C-terminal domain"/>
    <property type="match status" value="1"/>
</dbReference>
<evidence type="ECO:0000256" key="2">
    <source>
        <dbReference type="ARBA" id="ARBA00022801"/>
    </source>
</evidence>
<dbReference type="SUPFAM" id="SSF47473">
    <property type="entry name" value="EF-hand"/>
    <property type="match status" value="1"/>
</dbReference>
<dbReference type="Pfam" id="PF02492">
    <property type="entry name" value="cobW"/>
    <property type="match status" value="1"/>
</dbReference>
<dbReference type="SUPFAM" id="SSF52540">
    <property type="entry name" value="P-loop containing nucleoside triphosphate hydrolases"/>
    <property type="match status" value="1"/>
</dbReference>
<keyword evidence="1" id="KW-0547">Nucleotide-binding</keyword>
<dbReference type="PROSITE" id="PS50222">
    <property type="entry name" value="EF_HAND_2"/>
    <property type="match status" value="2"/>
</dbReference>
<dbReference type="GO" id="GO:0016787">
    <property type="term" value="F:hydrolase activity"/>
    <property type="evidence" value="ECO:0007669"/>
    <property type="project" value="UniProtKB-KW"/>
</dbReference>
<dbReference type="Pfam" id="PF07683">
    <property type="entry name" value="CobW_C"/>
    <property type="match status" value="1"/>
</dbReference>
<dbReference type="PROSITE" id="PS00018">
    <property type="entry name" value="EF_HAND_1"/>
    <property type="match status" value="1"/>
</dbReference>
<evidence type="ECO:0000256" key="4">
    <source>
        <dbReference type="ARBA" id="ARBA00023186"/>
    </source>
</evidence>
<dbReference type="InterPro" id="IPR011992">
    <property type="entry name" value="EF-hand-dom_pair"/>
</dbReference>
<evidence type="ECO:0000313" key="8">
    <source>
        <dbReference type="EMBL" id="KOO53437.1"/>
    </source>
</evidence>
<dbReference type="GO" id="GO:0000166">
    <property type="term" value="F:nucleotide binding"/>
    <property type="evidence" value="ECO:0007669"/>
    <property type="project" value="UniProtKB-KW"/>
</dbReference>
<protein>
    <submittedName>
        <fullName evidence="8">Cobalamin synthesis protein p47k</fullName>
    </submittedName>
</protein>
<dbReference type="SMART" id="SM00833">
    <property type="entry name" value="CobW_C"/>
    <property type="match status" value="1"/>
</dbReference>
<dbReference type="InterPro" id="IPR036627">
    <property type="entry name" value="CobW-likC_sf"/>
</dbReference>
<accession>A0A0M0LRB2</accession>
<dbReference type="InterPro" id="IPR003495">
    <property type="entry name" value="CobW/HypB/UreG_nucleotide-bd"/>
</dbReference>
<comment type="catalytic activity">
    <reaction evidence="6">
        <text>GTP + H2O = GDP + phosphate + H(+)</text>
        <dbReference type="Rhea" id="RHEA:19669"/>
        <dbReference type="ChEBI" id="CHEBI:15377"/>
        <dbReference type="ChEBI" id="CHEBI:15378"/>
        <dbReference type="ChEBI" id="CHEBI:37565"/>
        <dbReference type="ChEBI" id="CHEBI:43474"/>
        <dbReference type="ChEBI" id="CHEBI:58189"/>
    </reaction>
    <physiologicalReaction direction="left-to-right" evidence="6">
        <dbReference type="Rhea" id="RHEA:19670"/>
    </physiologicalReaction>
</comment>
<proteinExistence type="inferred from homology"/>
<name>A0A0M0LRB2_9EUKA</name>
<evidence type="ECO:0000256" key="1">
    <source>
        <dbReference type="ARBA" id="ARBA00022741"/>
    </source>
</evidence>
<reference evidence="9" key="1">
    <citation type="journal article" date="2015" name="PLoS Genet.">
        <title>Genome Sequence and Transcriptome Analyses of Chrysochromulina tobin: Metabolic Tools for Enhanced Algal Fitness in the Prominent Order Prymnesiales (Haptophyceae).</title>
        <authorList>
            <person name="Hovde B.T."/>
            <person name="Deodato C.R."/>
            <person name="Hunsperger H.M."/>
            <person name="Ryken S.A."/>
            <person name="Yost W."/>
            <person name="Jha R.K."/>
            <person name="Patterson J."/>
            <person name="Monnat R.J. Jr."/>
            <person name="Barlow S.B."/>
            <person name="Starkenburg S.R."/>
            <person name="Cattolico R.A."/>
        </authorList>
    </citation>
    <scope>NUCLEOTIDE SEQUENCE</scope>
    <source>
        <strain evidence="9">CCMP291</strain>
    </source>
</reference>
<keyword evidence="4" id="KW-0143">Chaperone</keyword>
<dbReference type="CDD" id="cd03112">
    <property type="entry name" value="CobW-like"/>
    <property type="match status" value="1"/>
</dbReference>
<dbReference type="GO" id="GO:0005737">
    <property type="term" value="C:cytoplasm"/>
    <property type="evidence" value="ECO:0007669"/>
    <property type="project" value="TreeGrafter"/>
</dbReference>
<dbReference type="InterPro" id="IPR002048">
    <property type="entry name" value="EF_hand_dom"/>
</dbReference>
<evidence type="ECO:0000313" key="9">
    <source>
        <dbReference type="Proteomes" id="UP000037460"/>
    </source>
</evidence>
<comment type="similarity">
    <text evidence="5">Belongs to the SIMIBI class G3E GTPase family. ZNG1 subfamily.</text>
</comment>
<evidence type="ECO:0000256" key="5">
    <source>
        <dbReference type="ARBA" id="ARBA00034320"/>
    </source>
</evidence>
<gene>
    <name evidence="8" type="ORF">Ctob_015885</name>
</gene>
<feature type="domain" description="EF-hand" evidence="7">
    <location>
        <begin position="757"/>
        <end position="792"/>
    </location>
</feature>
<feature type="domain" description="EF-hand" evidence="7">
    <location>
        <begin position="631"/>
        <end position="666"/>
    </location>
</feature>
<dbReference type="PANTHER" id="PTHR13748:SF62">
    <property type="entry name" value="COBW DOMAIN-CONTAINING PROTEIN"/>
    <property type="match status" value="1"/>
</dbReference>